<protein>
    <submittedName>
        <fullName evidence="2">Uncharacterized protein</fullName>
    </submittedName>
</protein>
<organism evidence="2 3">
    <name type="scientific">Enhygromyxa salina</name>
    <dbReference type="NCBI Taxonomy" id="215803"/>
    <lineage>
        <taxon>Bacteria</taxon>
        <taxon>Pseudomonadati</taxon>
        <taxon>Myxococcota</taxon>
        <taxon>Polyangia</taxon>
        <taxon>Nannocystales</taxon>
        <taxon>Nannocystaceae</taxon>
        <taxon>Enhygromyxa</taxon>
    </lineage>
</organism>
<reference evidence="2 3" key="1">
    <citation type="submission" date="2018-03" db="EMBL/GenBank/DDBJ databases">
        <title>Draft Genome Sequences of the Obligatory Marine Myxobacteria Enhygromyxa salina SWB005.</title>
        <authorList>
            <person name="Poehlein A."/>
            <person name="Moghaddam J.A."/>
            <person name="Harms H."/>
            <person name="Alanjari M."/>
            <person name="Koenig G.M."/>
            <person name="Daniel R."/>
            <person name="Schaeberle T.F."/>
        </authorList>
    </citation>
    <scope>NUCLEOTIDE SEQUENCE [LARGE SCALE GENOMIC DNA]</scope>
    <source>
        <strain evidence="2 3">SWB005</strain>
    </source>
</reference>
<gene>
    <name evidence="2" type="ORF">ENSA5_09630</name>
</gene>
<sequence>MRGRAGVEAEGGGEETIDAEQRGELEAAETAETEHALGRRELAEQGRRRGLGPVGERELGHLDEATVTPASAAGVGGRERRAGRARVERARPGRVEDHGRLGEAGREQLVTDGRRRPLAGPILARAQARAQLRRGRTKAMSEGEGGQERGERALPAAGRARVAGEQAKRRAQDQARADDLARDRQRAPMIADAQVDLAVATRPLDQLAAADRALTTGLAQQRLAGLVVADRDEIDRRALRFDQRGEQTVEHPGGRRQAGVRTQREDREGHRTLTRTARQQLARDQRSRAFGLPGVATVDVQLRSHAREDRRRSRCLA</sequence>
<feature type="region of interest" description="Disordered" evidence="1">
    <location>
        <begin position="1"/>
        <end position="108"/>
    </location>
</feature>
<feature type="compositionally biased region" description="Basic and acidic residues" evidence="1">
    <location>
        <begin position="77"/>
        <end position="106"/>
    </location>
</feature>
<feature type="compositionally biased region" description="Basic and acidic residues" evidence="1">
    <location>
        <begin position="166"/>
        <end position="183"/>
    </location>
</feature>
<comment type="caution">
    <text evidence="2">The sequence shown here is derived from an EMBL/GenBank/DDBJ whole genome shotgun (WGS) entry which is preliminary data.</text>
</comment>
<dbReference type="EMBL" id="PVNK01000052">
    <property type="protein sequence ID" value="PRQ04229.1"/>
    <property type="molecule type" value="Genomic_DNA"/>
</dbReference>
<dbReference type="Proteomes" id="UP000237968">
    <property type="component" value="Unassembled WGS sequence"/>
</dbReference>
<feature type="compositionally biased region" description="Basic and acidic residues" evidence="1">
    <location>
        <begin position="55"/>
        <end position="64"/>
    </location>
</feature>
<dbReference type="AlphaFoldDB" id="A0A2S9YGK5"/>
<proteinExistence type="predicted"/>
<evidence type="ECO:0000313" key="2">
    <source>
        <dbReference type="EMBL" id="PRQ04229.1"/>
    </source>
</evidence>
<name>A0A2S9YGK5_9BACT</name>
<evidence type="ECO:0000256" key="1">
    <source>
        <dbReference type="SAM" id="MobiDB-lite"/>
    </source>
</evidence>
<feature type="region of interest" description="Disordered" evidence="1">
    <location>
        <begin position="128"/>
        <end position="183"/>
    </location>
</feature>
<keyword evidence="3" id="KW-1185">Reference proteome</keyword>
<feature type="region of interest" description="Disordered" evidence="1">
    <location>
        <begin position="246"/>
        <end position="288"/>
    </location>
</feature>
<accession>A0A2S9YGK5</accession>
<feature type="compositionally biased region" description="Basic and acidic residues" evidence="1">
    <location>
        <begin position="32"/>
        <end position="47"/>
    </location>
</feature>
<feature type="compositionally biased region" description="Basic and acidic residues" evidence="1">
    <location>
        <begin position="262"/>
        <end position="271"/>
    </location>
</feature>
<evidence type="ECO:0000313" key="3">
    <source>
        <dbReference type="Proteomes" id="UP000237968"/>
    </source>
</evidence>